<evidence type="ECO:0000256" key="1">
    <source>
        <dbReference type="ARBA" id="ARBA00005513"/>
    </source>
</evidence>
<dbReference type="PANTHER" id="PTHR33445:SF1">
    <property type="entry name" value="ATP SYNTHASE SUBUNIT B"/>
    <property type="match status" value="1"/>
</dbReference>
<evidence type="ECO:0000256" key="5">
    <source>
        <dbReference type="ARBA" id="ARBA00022781"/>
    </source>
</evidence>
<keyword evidence="7 13" id="KW-0406">Ion transport</keyword>
<dbReference type="RefSeq" id="WP_042484283.1">
    <property type="nucleotide sequence ID" value="NZ_BBPI01000018.1"/>
</dbReference>
<keyword evidence="18" id="KW-1185">Reference proteome</keyword>
<evidence type="ECO:0000256" key="10">
    <source>
        <dbReference type="ARBA" id="ARBA00025198"/>
    </source>
</evidence>
<evidence type="ECO:0000256" key="3">
    <source>
        <dbReference type="ARBA" id="ARBA00022547"/>
    </source>
</evidence>
<comment type="caution">
    <text evidence="17">The sequence shown here is derived from an EMBL/GenBank/DDBJ whole genome shotgun (WGS) entry which is preliminary data.</text>
</comment>
<comment type="subunit">
    <text evidence="13">F-type ATPases have 2 components, F(1) - the catalytic core - and F(0) - the membrane proton channel. F(1) has five subunits: alpha(3), beta(3), gamma(1), delta(1), epsilon(1). F(0) has three main subunits: a(1), b(2) and c(10-14). The alpha and beta chains form an alternating ring which encloses part of the gamma chain. F(1) is attached to F(0) by a central stalk formed by the gamma and epsilon chains, while a peripheral stalk is formed by the delta and b chains.</text>
</comment>
<dbReference type="GO" id="GO:0045259">
    <property type="term" value="C:proton-transporting ATP synthase complex"/>
    <property type="evidence" value="ECO:0007669"/>
    <property type="project" value="UniProtKB-KW"/>
</dbReference>
<evidence type="ECO:0000313" key="17">
    <source>
        <dbReference type="EMBL" id="GAM00079.1"/>
    </source>
</evidence>
<dbReference type="GO" id="GO:0005886">
    <property type="term" value="C:plasma membrane"/>
    <property type="evidence" value="ECO:0007669"/>
    <property type="project" value="UniProtKB-SubCell"/>
</dbReference>
<evidence type="ECO:0000256" key="13">
    <source>
        <dbReference type="HAMAP-Rule" id="MF_01398"/>
    </source>
</evidence>
<dbReference type="Pfam" id="PF00430">
    <property type="entry name" value="ATP-synt_B"/>
    <property type="match status" value="1"/>
</dbReference>
<dbReference type="AlphaFoldDB" id="A0A0A1W580"/>
<evidence type="ECO:0000256" key="12">
    <source>
        <dbReference type="ARBA" id="ARBA00037847"/>
    </source>
</evidence>
<keyword evidence="5 13" id="KW-0375">Hydrogen ion transport</keyword>
<reference evidence="17 18" key="1">
    <citation type="submission" date="2014-11" db="EMBL/GenBank/DDBJ databases">
        <title>Whole genome shotgun sequence of Sphingomonas parapaucimobilis NBRC 15100.</title>
        <authorList>
            <person name="Katano-Makiyama Y."/>
            <person name="Hosoyama A."/>
            <person name="Hashimoto M."/>
            <person name="Hosoyama Y."/>
            <person name="Noguchi M."/>
            <person name="Numata M."/>
            <person name="Tsuchikane K."/>
            <person name="Hirakata S."/>
            <person name="Uohara A."/>
            <person name="Shimodaira J."/>
            <person name="Ohji S."/>
            <person name="Ichikawa N."/>
            <person name="Kimura A."/>
            <person name="Yamazoe A."/>
            <person name="Fujita N."/>
        </authorList>
    </citation>
    <scope>NUCLEOTIDE SEQUENCE [LARGE SCALE GENOMIC DNA]</scope>
    <source>
        <strain evidence="17 18">NBRC 15100</strain>
    </source>
</reference>
<sequence length="223" mass="22961">MANHSANGVLANGDALVAQNLADAASAEGMAQKPIREGDGLTGNTVAPGGVEHGAEHAASPTALGFDSTGWVALAALVVLIGMLVKKVPSMIGRSLDQKIAGIRAQLDEANKLRQEAEALKAEYEAKAKAAHADAEAMRAQAQHEAGQLLSKAKADAEALMERRAKMAEDKIAAAERTAIAEVRARAAEAAAKAAGLLIAEHHSADADRAMIDRTIAGLGRPN</sequence>
<keyword evidence="8 13" id="KW-0472">Membrane</keyword>
<comment type="function">
    <text evidence="10 13">F(1)F(0) ATP synthase produces ATP from ADP in the presence of a proton or sodium gradient. F-type ATPases consist of two structural domains, F(1) containing the extramembraneous catalytic core and F(0) containing the membrane proton channel, linked together by a central stalk and a peripheral stalk. During catalysis, ATP synthesis in the catalytic domain of F(1) is coupled via a rotary mechanism of the central stalk subunits to proton translocation.</text>
</comment>
<comment type="similarity">
    <text evidence="1 13 14">Belongs to the ATPase B chain family.</text>
</comment>
<name>A0A0A1W580_9SPHN</name>
<keyword evidence="3 13" id="KW-0138">CF(0)</keyword>
<dbReference type="CDD" id="cd06503">
    <property type="entry name" value="ATP-synt_Fo_b"/>
    <property type="match status" value="1"/>
</dbReference>
<dbReference type="PANTHER" id="PTHR33445">
    <property type="entry name" value="ATP SYNTHASE SUBUNIT B', CHLOROPLASTIC"/>
    <property type="match status" value="1"/>
</dbReference>
<keyword evidence="6 13" id="KW-1133">Transmembrane helix</keyword>
<evidence type="ECO:0000256" key="9">
    <source>
        <dbReference type="ARBA" id="ARBA00023310"/>
    </source>
</evidence>
<evidence type="ECO:0000256" key="7">
    <source>
        <dbReference type="ARBA" id="ARBA00023065"/>
    </source>
</evidence>
<organism evidence="17 18">
    <name type="scientific">Sphingomonas parapaucimobilis NBRC 15100</name>
    <dbReference type="NCBI Taxonomy" id="1219049"/>
    <lineage>
        <taxon>Bacteria</taxon>
        <taxon>Pseudomonadati</taxon>
        <taxon>Pseudomonadota</taxon>
        <taxon>Alphaproteobacteria</taxon>
        <taxon>Sphingomonadales</taxon>
        <taxon>Sphingomonadaceae</taxon>
        <taxon>Sphingomonas</taxon>
    </lineage>
</organism>
<keyword evidence="4 13" id="KW-0812">Transmembrane</keyword>
<comment type="function">
    <text evidence="11">Component of the F(0) channel, it forms part of the peripheral stalk, linking F(1) to F(0). The b'-subunit is a diverged and duplicated form of b found in plants and photosynthetic bacteria.</text>
</comment>
<evidence type="ECO:0000256" key="6">
    <source>
        <dbReference type="ARBA" id="ARBA00022989"/>
    </source>
</evidence>
<accession>A0A0A1W580</accession>
<evidence type="ECO:0000256" key="2">
    <source>
        <dbReference type="ARBA" id="ARBA00022448"/>
    </source>
</evidence>
<dbReference type="InterPro" id="IPR002146">
    <property type="entry name" value="ATP_synth_b/b'su_bac/chlpt"/>
</dbReference>
<feature type="coiled-coil region" evidence="15">
    <location>
        <begin position="100"/>
        <end position="178"/>
    </location>
</feature>
<dbReference type="InterPro" id="IPR050059">
    <property type="entry name" value="ATP_synthase_B_chain"/>
</dbReference>
<keyword evidence="13" id="KW-1003">Cell membrane</keyword>
<evidence type="ECO:0000313" key="18">
    <source>
        <dbReference type="Proteomes" id="UP000032305"/>
    </source>
</evidence>
<evidence type="ECO:0000256" key="8">
    <source>
        <dbReference type="ARBA" id="ARBA00023136"/>
    </source>
</evidence>
<protein>
    <recommendedName>
        <fullName evidence="13">ATP synthase subunit b</fullName>
    </recommendedName>
    <alternativeName>
        <fullName evidence="13">ATP synthase F(0) sector subunit b</fullName>
    </alternativeName>
    <alternativeName>
        <fullName evidence="13">ATPase subunit I</fullName>
    </alternativeName>
    <alternativeName>
        <fullName evidence="13">F-type ATPase subunit b</fullName>
        <shortName evidence="13">F-ATPase subunit b</shortName>
    </alternativeName>
</protein>
<feature type="region of interest" description="Disordered" evidence="16">
    <location>
        <begin position="34"/>
        <end position="55"/>
    </location>
</feature>
<keyword evidence="2 13" id="KW-0813">Transport</keyword>
<keyword evidence="15" id="KW-0175">Coiled coil</keyword>
<dbReference type="Proteomes" id="UP000032305">
    <property type="component" value="Unassembled WGS sequence"/>
</dbReference>
<evidence type="ECO:0000256" key="4">
    <source>
        <dbReference type="ARBA" id="ARBA00022692"/>
    </source>
</evidence>
<comment type="subcellular location">
    <subcellularLocation>
        <location evidence="13">Cell membrane</location>
        <topology evidence="13">Single-pass membrane protein</topology>
    </subcellularLocation>
    <subcellularLocation>
        <location evidence="12">Endomembrane system</location>
        <topology evidence="12">Single-pass membrane protein</topology>
    </subcellularLocation>
</comment>
<dbReference type="EMBL" id="BBPI01000018">
    <property type="protein sequence ID" value="GAM00079.1"/>
    <property type="molecule type" value="Genomic_DNA"/>
</dbReference>
<dbReference type="GO" id="GO:0046933">
    <property type="term" value="F:proton-transporting ATP synthase activity, rotational mechanism"/>
    <property type="evidence" value="ECO:0007669"/>
    <property type="project" value="UniProtKB-UniRule"/>
</dbReference>
<evidence type="ECO:0000256" key="15">
    <source>
        <dbReference type="SAM" id="Coils"/>
    </source>
</evidence>
<dbReference type="HAMAP" id="MF_01398">
    <property type="entry name" value="ATP_synth_b_bprime"/>
    <property type="match status" value="1"/>
</dbReference>
<keyword evidence="9 13" id="KW-0066">ATP synthesis</keyword>
<evidence type="ECO:0000256" key="16">
    <source>
        <dbReference type="SAM" id="MobiDB-lite"/>
    </source>
</evidence>
<dbReference type="OrthoDB" id="7391503at2"/>
<dbReference type="eggNOG" id="COG0711">
    <property type="taxonomic scope" value="Bacteria"/>
</dbReference>
<proteinExistence type="inferred from homology"/>
<evidence type="ECO:0000256" key="14">
    <source>
        <dbReference type="RuleBase" id="RU003848"/>
    </source>
</evidence>
<feature type="transmembrane region" description="Helical" evidence="13">
    <location>
        <begin position="68"/>
        <end position="85"/>
    </location>
</feature>
<gene>
    <name evidence="13 17" type="primary">atpF</name>
    <name evidence="17" type="ORF">SP5_018_01090</name>
</gene>
<dbReference type="GO" id="GO:0046961">
    <property type="term" value="F:proton-transporting ATPase activity, rotational mechanism"/>
    <property type="evidence" value="ECO:0007669"/>
    <property type="project" value="TreeGrafter"/>
</dbReference>
<evidence type="ECO:0000256" key="11">
    <source>
        <dbReference type="ARBA" id="ARBA00025614"/>
    </source>
</evidence>
<dbReference type="GO" id="GO:0012505">
    <property type="term" value="C:endomembrane system"/>
    <property type="evidence" value="ECO:0007669"/>
    <property type="project" value="UniProtKB-SubCell"/>
</dbReference>